<protein>
    <submittedName>
        <fullName evidence="1">Uncharacterized protein</fullName>
    </submittedName>
</protein>
<accession>A0A2W1BJD7</accession>
<gene>
    <name evidence="1" type="primary">HaOG207898</name>
    <name evidence="1" type="ORF">B5X24_HaOG207898</name>
</gene>
<evidence type="ECO:0000313" key="1">
    <source>
        <dbReference type="EMBL" id="PZC74421.1"/>
    </source>
</evidence>
<dbReference type="EMBL" id="KZ150051">
    <property type="protein sequence ID" value="PZC74421.1"/>
    <property type="molecule type" value="Genomic_DNA"/>
</dbReference>
<sequence>MKPITYNLRRAARCGLSEDGGNSCSQRVSADHAVPPPRVLRRRRLQQQAASDGGGLTRGKLLVSYISYPFPSVYLCE</sequence>
<organism evidence="1 2">
    <name type="scientific">Helicoverpa armigera</name>
    <name type="common">Cotton bollworm</name>
    <name type="synonym">Heliothis armigera</name>
    <dbReference type="NCBI Taxonomy" id="29058"/>
    <lineage>
        <taxon>Eukaryota</taxon>
        <taxon>Metazoa</taxon>
        <taxon>Ecdysozoa</taxon>
        <taxon>Arthropoda</taxon>
        <taxon>Hexapoda</taxon>
        <taxon>Insecta</taxon>
        <taxon>Pterygota</taxon>
        <taxon>Neoptera</taxon>
        <taxon>Endopterygota</taxon>
        <taxon>Lepidoptera</taxon>
        <taxon>Glossata</taxon>
        <taxon>Ditrysia</taxon>
        <taxon>Noctuoidea</taxon>
        <taxon>Noctuidae</taxon>
        <taxon>Heliothinae</taxon>
        <taxon>Helicoverpa</taxon>
    </lineage>
</organism>
<evidence type="ECO:0000313" key="2">
    <source>
        <dbReference type="Proteomes" id="UP000249218"/>
    </source>
</evidence>
<name>A0A2W1BJD7_HELAM</name>
<dbReference type="AlphaFoldDB" id="A0A2W1BJD7"/>
<reference evidence="1 2" key="1">
    <citation type="journal article" date="2017" name="BMC Biol.">
        <title>Genomic innovations, transcriptional plasticity and gene loss underlying the evolution and divergence of two highly polyphagous and invasive Helicoverpa pest species.</title>
        <authorList>
            <person name="Pearce S.L."/>
            <person name="Clarke D.F."/>
            <person name="East P.D."/>
            <person name="Elfekih S."/>
            <person name="Gordon K.H."/>
            <person name="Jermiin L.S."/>
            <person name="McGaughran A."/>
            <person name="Oakeshott J.G."/>
            <person name="Papanikolaou A."/>
            <person name="Perera O.P."/>
            <person name="Rane R.V."/>
            <person name="Richards S."/>
            <person name="Tay W.T."/>
            <person name="Walsh T.K."/>
            <person name="Anderson A."/>
            <person name="Anderson C.J."/>
            <person name="Asgari S."/>
            <person name="Board P.G."/>
            <person name="Bretschneider A."/>
            <person name="Campbell P.M."/>
            <person name="Chertemps T."/>
            <person name="Christeller J.T."/>
            <person name="Coppin C.W."/>
            <person name="Downes S.J."/>
            <person name="Duan G."/>
            <person name="Farnsworth C.A."/>
            <person name="Good R.T."/>
            <person name="Han L.B."/>
            <person name="Han Y.C."/>
            <person name="Hatje K."/>
            <person name="Horne I."/>
            <person name="Huang Y.P."/>
            <person name="Hughes D.S."/>
            <person name="Jacquin-Joly E."/>
            <person name="James W."/>
            <person name="Jhangiani S."/>
            <person name="Kollmar M."/>
            <person name="Kuwar S.S."/>
            <person name="Li S."/>
            <person name="Liu N.Y."/>
            <person name="Maibeche M.T."/>
            <person name="Miller J.R."/>
            <person name="Montagne N."/>
            <person name="Perry T."/>
            <person name="Qu J."/>
            <person name="Song S.V."/>
            <person name="Sutton G.G."/>
            <person name="Vogel H."/>
            <person name="Walenz B.P."/>
            <person name="Xu W."/>
            <person name="Zhang H.J."/>
            <person name="Zou Z."/>
            <person name="Batterham P."/>
            <person name="Edwards O.R."/>
            <person name="Feyereisen R."/>
            <person name="Gibbs R.A."/>
            <person name="Heckel D.G."/>
            <person name="McGrath A."/>
            <person name="Robin C."/>
            <person name="Scherer S.E."/>
            <person name="Worley K.C."/>
            <person name="Wu Y.D."/>
        </authorList>
    </citation>
    <scope>NUCLEOTIDE SEQUENCE [LARGE SCALE GENOMIC DNA]</scope>
    <source>
        <strain evidence="1">Harm_GR_Male_#8</strain>
        <tissue evidence="1">Whole organism</tissue>
    </source>
</reference>
<keyword evidence="2" id="KW-1185">Reference proteome</keyword>
<proteinExistence type="predicted"/>
<dbReference type="Proteomes" id="UP000249218">
    <property type="component" value="Unassembled WGS sequence"/>
</dbReference>